<organism evidence="3 4">
    <name type="scientific">Paenibacillus chitinolyticus</name>
    <dbReference type="NCBI Taxonomy" id="79263"/>
    <lineage>
        <taxon>Bacteria</taxon>
        <taxon>Bacillati</taxon>
        <taxon>Bacillota</taxon>
        <taxon>Bacilli</taxon>
        <taxon>Bacillales</taxon>
        <taxon>Paenibacillaceae</taxon>
        <taxon>Paenibacillus</taxon>
    </lineage>
</organism>
<dbReference type="RefSeq" id="WP_042231936.1">
    <property type="nucleotide sequence ID" value="NZ_CP026520.1"/>
</dbReference>
<evidence type="ECO:0000313" key="4">
    <source>
        <dbReference type="Proteomes" id="UP000288943"/>
    </source>
</evidence>
<evidence type="ECO:0000313" key="2">
    <source>
        <dbReference type="EMBL" id="MCY9598454.1"/>
    </source>
</evidence>
<dbReference type="EMBL" id="CP026520">
    <property type="protein sequence ID" value="QAV16985.1"/>
    <property type="molecule type" value="Genomic_DNA"/>
</dbReference>
<evidence type="ECO:0000313" key="3">
    <source>
        <dbReference type="EMBL" id="QAV16985.1"/>
    </source>
</evidence>
<evidence type="ECO:0000259" key="1">
    <source>
        <dbReference type="Pfam" id="PF13799"/>
    </source>
</evidence>
<evidence type="ECO:0000313" key="5">
    <source>
        <dbReference type="Proteomes" id="UP001527202"/>
    </source>
</evidence>
<dbReference type="Proteomes" id="UP001527202">
    <property type="component" value="Unassembled WGS sequence"/>
</dbReference>
<dbReference type="OrthoDB" id="2455205at2"/>
<reference evidence="3 4" key="1">
    <citation type="submission" date="2018-01" db="EMBL/GenBank/DDBJ databases">
        <title>The whole genome sequencing and assembly of Paenibacillus chitinolyticus KCCM 41400 strain.</title>
        <authorList>
            <person name="Kim J.-Y."/>
            <person name="Park M.-K."/>
            <person name="Lee Y.-J."/>
            <person name="Yi H."/>
            <person name="Bahn Y.-S."/>
            <person name="Kim J.F."/>
            <person name="Lee D.-W."/>
        </authorList>
    </citation>
    <scope>NUCLEOTIDE SEQUENCE [LARGE SCALE GENOMIC DNA]</scope>
    <source>
        <strain evidence="3 4">KCCM 41400</strain>
    </source>
</reference>
<dbReference type="Pfam" id="PF13799">
    <property type="entry name" value="DUF4183"/>
    <property type="match status" value="1"/>
</dbReference>
<sequence>MRLKRKKRIRKTKQSGSLRILQAKTAVFVTFSDGFRRIYRNRDQDPSYGRVRIPDPRTVSYTNLFVNAVLQPSSVYRVSRGKLKLRSPELPEKGVPIMLQFVTILGKHSRGCRGRKTATTCRSPHKVR</sequence>
<dbReference type="KEGG" id="pchi:PC41400_04500"/>
<dbReference type="AlphaFoldDB" id="A0A410WRI9"/>
<dbReference type="GeneID" id="95374074"/>
<dbReference type="InterPro" id="IPR025237">
    <property type="entry name" value="DUF4183"/>
</dbReference>
<name>A0A410WRI9_9BACL</name>
<dbReference type="EMBL" id="JAMDMJ010000031">
    <property type="protein sequence ID" value="MCY9598454.1"/>
    <property type="molecule type" value="Genomic_DNA"/>
</dbReference>
<proteinExistence type="predicted"/>
<reference evidence="2 5" key="2">
    <citation type="submission" date="2022-05" db="EMBL/GenBank/DDBJ databases">
        <title>Genome Sequencing of Bee-Associated Microbes.</title>
        <authorList>
            <person name="Dunlap C."/>
        </authorList>
    </citation>
    <scope>NUCLEOTIDE SEQUENCE [LARGE SCALE GENOMIC DNA]</scope>
    <source>
        <strain evidence="2 5">NRRL B-23120</strain>
    </source>
</reference>
<dbReference type="Proteomes" id="UP000288943">
    <property type="component" value="Chromosome"/>
</dbReference>
<keyword evidence="5" id="KW-1185">Reference proteome</keyword>
<feature type="domain" description="DUF4183" evidence="1">
    <location>
        <begin position="30"/>
        <end position="101"/>
    </location>
</feature>
<protein>
    <submittedName>
        <fullName evidence="3">DUF4183 domain-containing protein</fullName>
    </submittedName>
</protein>
<accession>A0A410WRI9</accession>
<gene>
    <name evidence="2" type="ORF">M5X16_22140</name>
    <name evidence="3" type="ORF">PC41400_04500</name>
</gene>